<evidence type="ECO:0000313" key="1">
    <source>
        <dbReference type="EMBL" id="MEQ2198460.1"/>
    </source>
</evidence>
<organism evidence="1 2">
    <name type="scientific">Xenoophorus captivus</name>
    <dbReference type="NCBI Taxonomy" id="1517983"/>
    <lineage>
        <taxon>Eukaryota</taxon>
        <taxon>Metazoa</taxon>
        <taxon>Chordata</taxon>
        <taxon>Craniata</taxon>
        <taxon>Vertebrata</taxon>
        <taxon>Euteleostomi</taxon>
        <taxon>Actinopterygii</taxon>
        <taxon>Neopterygii</taxon>
        <taxon>Teleostei</taxon>
        <taxon>Neoteleostei</taxon>
        <taxon>Acanthomorphata</taxon>
        <taxon>Ovalentaria</taxon>
        <taxon>Atherinomorphae</taxon>
        <taxon>Cyprinodontiformes</taxon>
        <taxon>Goodeidae</taxon>
        <taxon>Xenoophorus</taxon>
    </lineage>
</organism>
<dbReference type="Proteomes" id="UP001434883">
    <property type="component" value="Unassembled WGS sequence"/>
</dbReference>
<protein>
    <submittedName>
        <fullName evidence="1">Uncharacterized protein</fullName>
    </submittedName>
</protein>
<dbReference type="Gene3D" id="3.30.250.20">
    <property type="entry name" value="L1 transposable element, C-terminal domain"/>
    <property type="match status" value="1"/>
</dbReference>
<accession>A0ABV0QRM2</accession>
<gene>
    <name evidence="1" type="ORF">XENOCAPTIV_013182</name>
</gene>
<feature type="non-terminal residue" evidence="1">
    <location>
        <position position="1"/>
    </location>
</feature>
<comment type="caution">
    <text evidence="1">The sequence shown here is derived from an EMBL/GenBank/DDBJ whole genome shotgun (WGS) entry which is preliminary data.</text>
</comment>
<reference evidence="1 2" key="1">
    <citation type="submission" date="2021-06" db="EMBL/GenBank/DDBJ databases">
        <authorList>
            <person name="Palmer J.M."/>
        </authorList>
    </citation>
    <scope>NUCLEOTIDE SEQUENCE [LARGE SCALE GENOMIC DNA]</scope>
    <source>
        <strain evidence="1 2">XC_2019</strain>
        <tissue evidence="1">Muscle</tissue>
    </source>
</reference>
<keyword evidence="2" id="KW-1185">Reference proteome</keyword>
<evidence type="ECO:0000313" key="2">
    <source>
        <dbReference type="Proteomes" id="UP001434883"/>
    </source>
</evidence>
<dbReference type="InterPro" id="IPR042566">
    <property type="entry name" value="L1_C"/>
</dbReference>
<sequence length="110" mass="12763">EMLSSAQKGCVISTDRCRVPPALRDRNQLNYTITKIAWRKYGVHVVRARFCFSDAPIIVTPDYTVSVAKAWAAFTEVRRFLRNRQDVRYELPFPPRFASLLEGKKRSLLM</sequence>
<dbReference type="EMBL" id="JAHRIN010019560">
    <property type="protein sequence ID" value="MEQ2198460.1"/>
    <property type="molecule type" value="Genomic_DNA"/>
</dbReference>
<proteinExistence type="predicted"/>
<name>A0ABV0QRM2_9TELE</name>